<dbReference type="AlphaFoldDB" id="A0A6C0ARE0"/>
<sequence>MSYQYSIDEYLAPLPKPTKVYMDHDDKRIDATITEDHLFVSDGITFTPQQFIEYGHHLLYPDDNEYKFHDSHVLRALNVTEGWLKDENLWWLWKKMPAFYEHAGCTMEQYACRRVLEDIGQDSVQLCLKGAPDSVVKLMRNGTFLVETRSNLTASEVVKHLLGVSVSPSFAYYSLKLANDDKHSFFEHINAYIYE</sequence>
<dbReference type="EMBL" id="MN740760">
    <property type="protein sequence ID" value="QHS81835.1"/>
    <property type="molecule type" value="Genomic_DNA"/>
</dbReference>
<proteinExistence type="predicted"/>
<evidence type="ECO:0000313" key="1">
    <source>
        <dbReference type="EMBL" id="QHS81835.1"/>
    </source>
</evidence>
<protein>
    <submittedName>
        <fullName evidence="1">Uncharacterized protein</fullName>
    </submittedName>
</protein>
<organism evidence="1">
    <name type="scientific">viral metagenome</name>
    <dbReference type="NCBI Taxonomy" id="1070528"/>
    <lineage>
        <taxon>unclassified sequences</taxon>
        <taxon>metagenomes</taxon>
        <taxon>organismal metagenomes</taxon>
    </lineage>
</organism>
<name>A0A6C0ARE0_9ZZZZ</name>
<accession>A0A6C0ARE0</accession>
<reference evidence="1" key="1">
    <citation type="journal article" date="2020" name="Nature">
        <title>Giant virus diversity and host interactions through global metagenomics.</title>
        <authorList>
            <person name="Schulz F."/>
            <person name="Roux S."/>
            <person name="Paez-Espino D."/>
            <person name="Jungbluth S."/>
            <person name="Walsh D.A."/>
            <person name="Denef V.J."/>
            <person name="McMahon K.D."/>
            <person name="Konstantinidis K.T."/>
            <person name="Eloe-Fadrosh E.A."/>
            <person name="Kyrpides N.C."/>
            <person name="Woyke T."/>
        </authorList>
    </citation>
    <scope>NUCLEOTIDE SEQUENCE</scope>
    <source>
        <strain evidence="1">GVMAG-S-1101164-72</strain>
    </source>
</reference>